<organism evidence="2 3">
    <name type="scientific">Reichenbachiella carrageenanivorans</name>
    <dbReference type="NCBI Taxonomy" id="2979869"/>
    <lineage>
        <taxon>Bacteria</taxon>
        <taxon>Pseudomonadati</taxon>
        <taxon>Bacteroidota</taxon>
        <taxon>Cytophagia</taxon>
        <taxon>Cytophagales</taxon>
        <taxon>Reichenbachiellaceae</taxon>
        <taxon>Reichenbachiella</taxon>
    </lineage>
</organism>
<dbReference type="PANTHER" id="PTHR21180:SF32">
    <property type="entry name" value="ENDONUCLEASE_EXONUCLEASE_PHOSPHATASE FAMILY DOMAIN-CONTAINING PROTEIN 1"/>
    <property type="match status" value="1"/>
</dbReference>
<feature type="transmembrane region" description="Helical" evidence="1">
    <location>
        <begin position="21"/>
        <end position="40"/>
    </location>
</feature>
<sequence length="304" mass="35119">MLTKLKNRIRTFFGCSASETNGLLLLVPLLFLVLIGPFLLQNRLTRDATQTQLEEERLLKDWLEESKKKLKHEEGTVIVHSFFDPNKIGQNKWIELGFKKKIAERIINYRQKGGSFKEKEDLYKIYGINKKLVTAYLDYIIIPPPPAKPKYKAPPLNKVVEQMVIEKESAKFDLNLSDSSQLQIVKGIGPVLSSRIVKYRESLGGFHSMEQLKEVYGIKPEVYERLLDHFDLLIPAIHKININQDSIHLLANHPYLSYKTSRAIVKYRTQHGNYQSVDELKNIYTLSDSLYQKIAPYLEVSSPE</sequence>
<dbReference type="EMBL" id="CP106735">
    <property type="protein sequence ID" value="UXX80584.1"/>
    <property type="molecule type" value="Genomic_DNA"/>
</dbReference>
<name>A0ABY6D458_9BACT</name>
<keyword evidence="1" id="KW-1133">Transmembrane helix</keyword>
<dbReference type="Gene3D" id="1.10.150.280">
    <property type="entry name" value="AF1531-like domain"/>
    <property type="match status" value="3"/>
</dbReference>
<dbReference type="Pfam" id="PF12836">
    <property type="entry name" value="HHH_3"/>
    <property type="match status" value="3"/>
</dbReference>
<dbReference type="SUPFAM" id="SSF47781">
    <property type="entry name" value="RuvA domain 2-like"/>
    <property type="match status" value="3"/>
</dbReference>
<evidence type="ECO:0000256" key="1">
    <source>
        <dbReference type="SAM" id="Phobius"/>
    </source>
</evidence>
<keyword evidence="1" id="KW-0812">Transmembrane</keyword>
<dbReference type="InterPro" id="IPR051675">
    <property type="entry name" value="Endo/Exo/Phosphatase_dom_1"/>
</dbReference>
<dbReference type="InterPro" id="IPR010994">
    <property type="entry name" value="RuvA_2-like"/>
</dbReference>
<protein>
    <submittedName>
        <fullName evidence="2">Helix-hairpin-helix domain-containing protein</fullName>
    </submittedName>
</protein>
<dbReference type="RefSeq" id="WP_263052314.1">
    <property type="nucleotide sequence ID" value="NZ_CP106735.1"/>
</dbReference>
<reference evidence="2" key="1">
    <citation type="submission" date="2022-10" db="EMBL/GenBank/DDBJ databases">
        <title>Comparative genomics and taxonomic characterization of three novel marine species of genus Reichenbachiella exhibiting antioxidant and polysaccharide degradation activities.</title>
        <authorList>
            <person name="Muhammad N."/>
            <person name="Lee Y.-J."/>
            <person name="Ko J."/>
            <person name="Kim S.-G."/>
        </authorList>
    </citation>
    <scope>NUCLEOTIDE SEQUENCE</scope>
    <source>
        <strain evidence="2">Wsw4-B4</strain>
    </source>
</reference>
<keyword evidence="3" id="KW-1185">Reference proteome</keyword>
<evidence type="ECO:0000313" key="3">
    <source>
        <dbReference type="Proteomes" id="UP001062165"/>
    </source>
</evidence>
<dbReference type="PANTHER" id="PTHR21180">
    <property type="entry name" value="ENDONUCLEASE/EXONUCLEASE/PHOSPHATASE FAMILY DOMAIN-CONTAINING PROTEIN 1"/>
    <property type="match status" value="1"/>
</dbReference>
<gene>
    <name evidence="2" type="ORF">N7E81_05660</name>
</gene>
<accession>A0ABY6D458</accession>
<dbReference type="Proteomes" id="UP001062165">
    <property type="component" value="Chromosome"/>
</dbReference>
<evidence type="ECO:0000313" key="2">
    <source>
        <dbReference type="EMBL" id="UXX80584.1"/>
    </source>
</evidence>
<proteinExistence type="predicted"/>
<keyword evidence="1" id="KW-0472">Membrane</keyword>